<dbReference type="PANTHER" id="PTHR34135">
    <property type="entry name" value="LYSOZYME"/>
    <property type="match status" value="1"/>
</dbReference>
<keyword evidence="5" id="KW-1185">Reference proteome</keyword>
<dbReference type="PANTHER" id="PTHR34135:SF2">
    <property type="entry name" value="LYSOZYME"/>
    <property type="match status" value="1"/>
</dbReference>
<keyword evidence="3" id="KW-0326">Glycosidase</keyword>
<dbReference type="PROSITE" id="PS51904">
    <property type="entry name" value="GLYCOSYL_HYDROL_F25_2"/>
    <property type="match status" value="1"/>
</dbReference>
<dbReference type="InterPro" id="IPR018077">
    <property type="entry name" value="Glyco_hydro_fam25_subgr"/>
</dbReference>
<dbReference type="InterPro" id="IPR002053">
    <property type="entry name" value="Glyco_hydro_25"/>
</dbReference>
<evidence type="ECO:0000313" key="4">
    <source>
        <dbReference type="EMBL" id="MFD1464163.1"/>
    </source>
</evidence>
<dbReference type="Proteomes" id="UP001597340">
    <property type="component" value="Unassembled WGS sequence"/>
</dbReference>
<dbReference type="GO" id="GO:0016787">
    <property type="term" value="F:hydrolase activity"/>
    <property type="evidence" value="ECO:0007669"/>
    <property type="project" value="UniProtKB-KW"/>
</dbReference>
<organism evidence="4 5">
    <name type="scientific">Paenibacillus farraposensis</name>
    <dbReference type="NCBI Taxonomy" id="2807095"/>
    <lineage>
        <taxon>Bacteria</taxon>
        <taxon>Bacillati</taxon>
        <taxon>Bacillota</taxon>
        <taxon>Bacilli</taxon>
        <taxon>Bacillales</taxon>
        <taxon>Paenibacillaceae</taxon>
        <taxon>Paenibacillus</taxon>
    </lineage>
</organism>
<dbReference type="Gene3D" id="3.20.20.80">
    <property type="entry name" value="Glycosidases"/>
    <property type="match status" value="1"/>
</dbReference>
<proteinExistence type="inferred from homology"/>
<evidence type="ECO:0000256" key="1">
    <source>
        <dbReference type="ARBA" id="ARBA00010646"/>
    </source>
</evidence>
<dbReference type="SMART" id="SM00641">
    <property type="entry name" value="Glyco_25"/>
    <property type="match status" value="1"/>
</dbReference>
<accession>A0ABW4DK87</accession>
<dbReference type="EMBL" id="JBHTNZ010000078">
    <property type="protein sequence ID" value="MFD1464163.1"/>
    <property type="molecule type" value="Genomic_DNA"/>
</dbReference>
<dbReference type="SUPFAM" id="SSF51445">
    <property type="entry name" value="(Trans)glycosidases"/>
    <property type="match status" value="1"/>
</dbReference>
<evidence type="ECO:0000256" key="2">
    <source>
        <dbReference type="ARBA" id="ARBA00022801"/>
    </source>
</evidence>
<evidence type="ECO:0000313" key="5">
    <source>
        <dbReference type="Proteomes" id="UP001597340"/>
    </source>
</evidence>
<protein>
    <submittedName>
        <fullName evidence="4">Glycoside hydrolase family 25 protein</fullName>
    </submittedName>
</protein>
<dbReference type="Pfam" id="PF01183">
    <property type="entry name" value="Glyco_hydro_25"/>
    <property type="match status" value="1"/>
</dbReference>
<reference evidence="5" key="1">
    <citation type="journal article" date="2019" name="Int. J. Syst. Evol. Microbiol.">
        <title>The Global Catalogue of Microorganisms (GCM) 10K type strain sequencing project: providing services to taxonomists for standard genome sequencing and annotation.</title>
        <authorList>
            <consortium name="The Broad Institute Genomics Platform"/>
            <consortium name="The Broad Institute Genome Sequencing Center for Infectious Disease"/>
            <person name="Wu L."/>
            <person name="Ma J."/>
        </authorList>
    </citation>
    <scope>NUCLEOTIDE SEQUENCE [LARGE SCALE GENOMIC DNA]</scope>
    <source>
        <strain evidence="5">CCM 9147</strain>
    </source>
</reference>
<gene>
    <name evidence="4" type="ORF">ACFQ5D_23195</name>
</gene>
<sequence length="322" mass="35749">MQARKKGNAQGIDVSHHQGDIDFKKVAADGISFVFIKATQGKTFRSKTFLQFVEDAKAAGLLIGAYHYVDDSATTPEAARQEAANFVSAIKDAGGIQAFDLPPVMDYESNKSGLSKAAITTVAKAFLQEVEQLTGVQPIVYTYPSFIGNFSGLNNYPLWVARYSSTQVPPDASGWTSWDFWQYSDGSTGGMLPSGTRKVSGIAGPVDLNEFNGTVDELQTRFKKKGESTVIEKQRDINKVSPWAEDVWTEMTENGYFDGTRPGHQLPGKRLLLLLVVYVKTFSRGISNHANYNRNRTTICKYHCNSSRRCTHSRYSCWTEYS</sequence>
<evidence type="ECO:0000256" key="3">
    <source>
        <dbReference type="ARBA" id="ARBA00023295"/>
    </source>
</evidence>
<comment type="caution">
    <text evidence="4">The sequence shown here is derived from an EMBL/GenBank/DDBJ whole genome shotgun (WGS) entry which is preliminary data.</text>
</comment>
<keyword evidence="2 4" id="KW-0378">Hydrolase</keyword>
<dbReference type="CDD" id="cd00599">
    <property type="entry name" value="GH25_muramidase"/>
    <property type="match status" value="1"/>
</dbReference>
<dbReference type="RefSeq" id="WP_229525594.1">
    <property type="nucleotide sequence ID" value="NZ_JAFFQR010000105.1"/>
</dbReference>
<dbReference type="InterPro" id="IPR017853">
    <property type="entry name" value="GH"/>
</dbReference>
<name>A0ABW4DK87_9BACL</name>
<comment type="similarity">
    <text evidence="1">Belongs to the glycosyl hydrolase 25 family.</text>
</comment>